<protein>
    <submittedName>
        <fullName evidence="7">YD repeat-containing protein</fullName>
    </submittedName>
</protein>
<dbReference type="InterPro" id="IPR050708">
    <property type="entry name" value="T6SS_VgrG/RHS"/>
</dbReference>
<gene>
    <name evidence="7" type="ORF">PP2015_2566</name>
</gene>
<evidence type="ECO:0000256" key="4">
    <source>
        <dbReference type="ARBA" id="ARBA00023026"/>
    </source>
</evidence>
<keyword evidence="4" id="KW-0843">Virulence</keyword>
<sequence>MSIYFRKILSILSITCLFWVGGSVAKTTWIPINNGGVTFVIPLIPNGLFAAPTNVQKTSQSGIVTIKWDDVQHASKYLIQGQNNDGTWVDVKVVSGNEAILDLAYKGYQAVRVQACNYNTCQGTGQPSEPVSTSAFCEANSKTYEQEGIVAAASGWNTQSDFNFQPPFCLGCGNIPYNLKISNANSYLLFQWESNNVAGPAPVGPCEEDFVSPLPNSSDIFFKVSYKKDGVIATELLKSNSTYKFIRAAYGSTYQFKVQECRYTYNQSNVGESCEGFSDWSPSLNVLSNIQNLATPSAPLLNKSSEGLNVSGYLNNLADFYEISILNLETGNEVFKRTSSSVFTFNEIALNTTYNVKVRACTYDSCSGWSEESELFLVDIENDYSAISLDTVIDDESLPQGEEAPLVAKIGVVKGRASVQGGAAVFNIPIELPPGRAGMQPNVSLNYSSKAGNGIAGIGWSLSAGSSITRCSATFAQDGFTQNPQYNDNDKLCLDGQRLIIAEGGTYGASGAIYRTEIDSFARVTQAGGINGSDTSFTVEYKNGRTAVFGESDESRVIHEGRTETNAWLIEYEHDATGKNFINYEYAVFGLGEKLLTSIYYTKNSSEISDTGDRLVKFVYQQSYKPTFGYVWGGKHENTQNLVRVDVIPNDITKNVEKSYHLIYDQYYLNSVELCKSSICGSENKLASTSFSWNKEELSFGLSEEHPYANDEIEATDMVLASGSFYDTSSDYTGDGLNDIKMLEQVKEIAGNQSTFNISNFPDYYQVNNGAVNVHKISGYIDYNLNGIADFVYLDSNLKLSIVELNPKTGGYEDVFSTDIPASCDMLPPDDEYHPMSEPCHSFAHDINKDGFSDFVIQDRESNSIKIYLRNTNASGEPTQGFKLIGSVSLLIYKFGLSDINGDGTADIYYQDNGNWVELSIDGDELISERHDLDINYYHYLSRRNKNTIWLDVNGDNLLDVMTLKEVGTAKKPFWFIHFNLGGGQFSSGSNTGLPEFNVWADARVNTREEAILNNFVQVFDYDNDGRMDILAPYKREYAYDCWDATNRQVCLIRDEDTREFNYFHKYDVWSWRILKPDVSGLAFEEEVLHVDGENLLGGLGTTSIADLNGDGWQEIVTALGFRQHSSNVQCGNQLPYSRGRFYCYPNLAPDAGIYAYSLKGGASRTLRRVDNDFGLVAEYEYKQLGRDANLTSGIYSVNNEPLNDVSLRKLGSAQKVVSGFIQPDGLGGVVNKQYHYIDGVYQTQGRGFMGFKSIVEEDVEKALITQTDFHQDFPYQGKIQRQATFKSENYTSGGNPLGDNVSGAINLTTYTWAENPSHGLSGIYHVYPSQIVKNVYDLENGGLLTTNTTRNNDIDEFGNITDSTVIIDDEGLTRYETNTVRAYDNDANIWFINRLTSSKVTKTSSGDTKTISTVLSNYHESRQPETIVLKEGSVDEIDTELKTTTRVLNDYGLPTSITESADTYKINGAKQRSSRTTSISYTKNGTSVSADGYFPLEVINAKGHTVTTHTNPATGQPTKVRKQIGASAYLDTVYGYDDFNRIYSVQTDGQPIRYTAVQTPDDNAPANAVMQIVTKSTGTPTTKEYKDKLGRTLRTAVEGFANNSWIYNDVHYNNKGQVTFESVPFTDINSPTTLGVSYSEFDVLGRPEYKVTSQSCANLVDGTMTAKYTYKGFTTEIDVEETCNSLTLPKMFRTYNSQKQLMSTVDAIGGTTTYSYNSLGLPKVIQDANGDSIVASYDSFGRKTSVNDPNQGFTQFTYNGFGELQAEERKQTSTSTSAHTIVRYAVDALGRVTKRQATGETDLTYNYDTASNGYGQLGSESGNGVTRTYAFDSFGRPTTTTIAGSSKSYTISTLYDANFGRVKGLRYPNNLTVKYEYNARGYLTHIKNAASGYVYQNITEVDKFGNIAASTLGNGLTESNLFYAASGQMANKIVNKTSQGQILNINYSAYDGFGNLKGLSVSTGPIGDQHTFTESFEYDHLHRLTSNQIVGITTISYTYDSVGNITSKSDYATLYDYDNHASGHSGGGDNAVKKVRKTDGNWVGFSYDARGNMIKGDGLTAAVYNAMDKPTSLTKNGLTNTFVYGPDHMRFKQTKSSGATIYYADKLYEEEVRNGKTTWRAYIGDIALISKSDNGSAKIRYTHRDRLGSARLFTDRNGNVEAQRNYDPFGKPREASGDLKLDSKLGDLDTAKTYRGFTDHEHLDDMELIHMNGRVYDYNLGRFMSVDPVIQSPTNSQSINPYSYIMNNPLSGTDPTGYAAEIEKEKIKVSVTGSRIKRTVGEKTTVTTTNDAGQVTNRSTQTVIGSNVAVTSTNFENGAVTSSTSAVMNGKTMTAVSSSATDIGSPATLSQSTSITTAEGSANWCYGGACRTGIMPNIDTRTIAQMDEGLENLNSTMSAVAGGFSVASMLKSLLTGLPKYVTKGHYIPDYTLAKQKENGQDIPLPLTEAEGRAHTVLGMRVGSDGNIYRQSAQFPSNTWPKVNGKDVPMSEVHWSNHGRGDHLSPHQHQFKFDGTGWIREGGNGLPFRAE</sequence>
<organism evidence="7 8">
    <name type="scientific">Pseudoalteromonas phenolica</name>
    <dbReference type="NCBI Taxonomy" id="161398"/>
    <lineage>
        <taxon>Bacteria</taxon>
        <taxon>Pseudomonadati</taxon>
        <taxon>Pseudomonadota</taxon>
        <taxon>Gammaproteobacteria</taxon>
        <taxon>Alteromonadales</taxon>
        <taxon>Pseudoalteromonadaceae</taxon>
        <taxon>Pseudoalteromonas</taxon>
    </lineage>
</organism>
<dbReference type="Proteomes" id="UP000061457">
    <property type="component" value="Chromosome I"/>
</dbReference>
<dbReference type="PANTHER" id="PTHR32305:SF15">
    <property type="entry name" value="PROTEIN RHSA-RELATED"/>
    <property type="match status" value="1"/>
</dbReference>
<dbReference type="RefSeq" id="WP_083496590.1">
    <property type="nucleotide sequence ID" value="NZ_CP013187.1"/>
</dbReference>
<dbReference type="GO" id="GO:0005576">
    <property type="term" value="C:extracellular region"/>
    <property type="evidence" value="ECO:0007669"/>
    <property type="project" value="UniProtKB-SubCell"/>
</dbReference>
<dbReference type="SUPFAM" id="SSF49265">
    <property type="entry name" value="Fibronectin type III"/>
    <property type="match status" value="1"/>
</dbReference>
<evidence type="ECO:0000259" key="5">
    <source>
        <dbReference type="Pfam" id="PF12256"/>
    </source>
</evidence>
<dbReference type="GO" id="GO:0005737">
    <property type="term" value="C:cytoplasm"/>
    <property type="evidence" value="ECO:0007669"/>
    <property type="project" value="InterPro"/>
</dbReference>
<dbReference type="InterPro" id="IPR036116">
    <property type="entry name" value="FN3_sf"/>
</dbReference>
<keyword evidence="2" id="KW-0964">Secreted</keyword>
<evidence type="ECO:0000259" key="6">
    <source>
        <dbReference type="Pfam" id="PF25023"/>
    </source>
</evidence>
<dbReference type="EMBL" id="CP013187">
    <property type="protein sequence ID" value="ALO43055.1"/>
    <property type="molecule type" value="Genomic_DNA"/>
</dbReference>
<evidence type="ECO:0000313" key="8">
    <source>
        <dbReference type="Proteomes" id="UP000061457"/>
    </source>
</evidence>
<comment type="subcellular location">
    <subcellularLocation>
        <location evidence="1">Secreted</location>
    </subcellularLocation>
</comment>
<dbReference type="SUPFAM" id="SSF69318">
    <property type="entry name" value="Integrin alpha N-terminal domain"/>
    <property type="match status" value="1"/>
</dbReference>
<dbReference type="Pfam" id="PF25023">
    <property type="entry name" value="TEN_YD-shell"/>
    <property type="match status" value="1"/>
</dbReference>
<accession>A0A0S2K4R7</accession>
<dbReference type="PANTHER" id="PTHR32305">
    <property type="match status" value="1"/>
</dbReference>
<proteinExistence type="predicted"/>
<keyword evidence="8" id="KW-1185">Reference proteome</keyword>
<dbReference type="OrthoDB" id="9815903at2"/>
<dbReference type="Gene3D" id="2.180.10.10">
    <property type="entry name" value="RHS repeat-associated core"/>
    <property type="match status" value="1"/>
</dbReference>
<feature type="domain" description="Insecticide toxin TcdB middle/N-terminal" evidence="5">
    <location>
        <begin position="1166"/>
        <end position="1263"/>
    </location>
</feature>
<dbReference type="NCBIfam" id="TIGR03696">
    <property type="entry name" value="Rhs_assc_core"/>
    <property type="match status" value="1"/>
</dbReference>
<evidence type="ECO:0000256" key="3">
    <source>
        <dbReference type="ARBA" id="ARBA00022737"/>
    </source>
</evidence>
<dbReference type="Pfam" id="PF03534">
    <property type="entry name" value="SpvB"/>
    <property type="match status" value="1"/>
</dbReference>
<dbReference type="InterPro" id="IPR056823">
    <property type="entry name" value="TEN-like_YD-shell"/>
</dbReference>
<dbReference type="InterPro" id="IPR022385">
    <property type="entry name" value="Rhs_assc_core"/>
</dbReference>
<evidence type="ECO:0000313" key="7">
    <source>
        <dbReference type="EMBL" id="ALO43055.1"/>
    </source>
</evidence>
<dbReference type="InterPro" id="IPR028994">
    <property type="entry name" value="Integrin_alpha_N"/>
</dbReference>
<evidence type="ECO:0000256" key="2">
    <source>
        <dbReference type="ARBA" id="ARBA00022525"/>
    </source>
</evidence>
<reference evidence="7 8" key="1">
    <citation type="submission" date="2015-11" db="EMBL/GenBank/DDBJ databases">
        <authorList>
            <person name="Zhang Y."/>
            <person name="Guo Z."/>
        </authorList>
    </citation>
    <scope>NUCLEOTIDE SEQUENCE [LARGE SCALE GENOMIC DNA]</scope>
    <source>
        <strain evidence="7 8">KCTC 12086</strain>
    </source>
</reference>
<dbReference type="KEGG" id="pphe:PP2015_2566"/>
<dbReference type="InterPro" id="IPR003284">
    <property type="entry name" value="Sal_SpvB"/>
</dbReference>
<dbReference type="Pfam" id="PF12256">
    <property type="entry name" value="TcdB_toxin_midN"/>
    <property type="match status" value="1"/>
</dbReference>
<dbReference type="InterPro" id="IPR022045">
    <property type="entry name" value="TcdB_toxin_mid/N"/>
</dbReference>
<keyword evidence="3" id="KW-0677">Repeat</keyword>
<dbReference type="STRING" id="161398.PP2015_2566"/>
<evidence type="ECO:0000256" key="1">
    <source>
        <dbReference type="ARBA" id="ARBA00004613"/>
    </source>
</evidence>
<feature type="domain" description="Teneurin-like YD-shell" evidence="6">
    <location>
        <begin position="1694"/>
        <end position="2250"/>
    </location>
</feature>
<dbReference type="PATRIC" id="fig|161398.10.peg.2622"/>
<name>A0A0S2K4R7_9GAMM</name>